<evidence type="ECO:0000313" key="1">
    <source>
        <dbReference type="EMBL" id="AUZ88421.1"/>
    </source>
</evidence>
<gene>
    <name evidence="1" type="ORF">CVO76_12830</name>
</gene>
<evidence type="ECO:0000313" key="2">
    <source>
        <dbReference type="Proteomes" id="UP000239187"/>
    </source>
</evidence>
<sequence length="19" mass="1961">GPVATVTVSGLPQLEDHKL</sequence>
<protein>
    <submittedName>
        <fullName evidence="1">Uncharacterized protein</fullName>
    </submittedName>
</protein>
<accession>A0A2L0UGP3</accession>
<dbReference type="EMBL" id="CP024915">
    <property type="protein sequence ID" value="AUZ88421.1"/>
    <property type="molecule type" value="Genomic_DNA"/>
</dbReference>
<feature type="non-terminal residue" evidence="1">
    <location>
        <position position="19"/>
    </location>
</feature>
<organism evidence="1 2">
    <name type="scientific">Arthrobacter agilis</name>
    <dbReference type="NCBI Taxonomy" id="37921"/>
    <lineage>
        <taxon>Bacteria</taxon>
        <taxon>Bacillati</taxon>
        <taxon>Actinomycetota</taxon>
        <taxon>Actinomycetes</taxon>
        <taxon>Micrococcales</taxon>
        <taxon>Micrococcaceae</taxon>
        <taxon>Arthrobacter</taxon>
    </lineage>
</organism>
<reference evidence="1 2" key="1">
    <citation type="submission" date="2017-11" db="EMBL/GenBank/DDBJ databases">
        <title>Draft genome of Arthrobacter agilis strain UMCV2, a plant growth-promoting rhizobacterium and biocontrol capacity of phytopathogenic fungi.</title>
        <authorList>
            <person name="Martinez-Camara R."/>
            <person name="Santoyo G."/>
            <person name="Moreno-Hagelsieb G."/>
            <person name="Valencia-Cantero E."/>
        </authorList>
    </citation>
    <scope>NUCLEOTIDE SEQUENCE [LARGE SCALE GENOMIC DNA]</scope>
    <source>
        <strain evidence="1 2">UMCV2</strain>
    </source>
</reference>
<dbReference type="AlphaFoldDB" id="A0A2L0UGP3"/>
<proteinExistence type="predicted"/>
<feature type="non-terminal residue" evidence="1">
    <location>
        <position position="1"/>
    </location>
</feature>
<name>A0A2L0UGP3_9MICC</name>
<dbReference type="Proteomes" id="UP000239187">
    <property type="component" value="Chromosome"/>
</dbReference>